<dbReference type="RefSeq" id="XP_002910999.1">
    <property type="nucleotide sequence ID" value="XM_002910953.1"/>
</dbReference>
<dbReference type="Proteomes" id="UP000001861">
    <property type="component" value="Unassembled WGS sequence"/>
</dbReference>
<dbReference type="GeneID" id="9379446"/>
<sequence length="383" mass="44140">MPSPSKVIFARDVAFRDIRRLLSDTIRIADESFPTTVDNRANSKRKQRDEDPGTVGTPARKVRFNPNPAPKQPKPDVKVERRKLRNSPVTYLTFIHLGSKRLAAVVVPEDAMKGEKVEPGALYINKYGEGQVQIWVLESGGRWVNAEEGTEHPTLTGYGLSLQKGDGSWVKSKSLNTYRYRQSGRLKREADIYIVLPPFSYFTFHREMPTQKFFPPVTNRVQFPFERTPSPDFERKLTNRTIYPLEIPPTEDSVDSPRESPASARNGDPKRPEHYPFFNLEASLLEKPRRPIGPLGKPRGGGYSLRGTLLKTWDPRWYRDVQRELQEICTKHFTRRGGWDHQDVQKKADYLKEALALYPFFGDYPGAWPAEDFAKQYLKNRKF</sequence>
<evidence type="ECO:0000313" key="2">
    <source>
        <dbReference type="EMBL" id="EFI27505.1"/>
    </source>
</evidence>
<evidence type="ECO:0000256" key="1">
    <source>
        <dbReference type="SAM" id="MobiDB-lite"/>
    </source>
</evidence>
<feature type="region of interest" description="Disordered" evidence="1">
    <location>
        <begin position="240"/>
        <end position="273"/>
    </location>
</feature>
<dbReference type="EMBL" id="AACS02000006">
    <property type="protein sequence ID" value="EFI27505.1"/>
    <property type="molecule type" value="Genomic_DNA"/>
</dbReference>
<dbReference type="InParanoid" id="D6RN28"/>
<dbReference type="AlphaFoldDB" id="D6RN28"/>
<comment type="caution">
    <text evidence="2">The sequence shown here is derived from an EMBL/GenBank/DDBJ whole genome shotgun (WGS) entry which is preliminary data.</text>
</comment>
<name>D6RN28_COPC7</name>
<evidence type="ECO:0000313" key="3">
    <source>
        <dbReference type="Proteomes" id="UP000001861"/>
    </source>
</evidence>
<feature type="region of interest" description="Disordered" evidence="1">
    <location>
        <begin position="32"/>
        <end position="76"/>
    </location>
</feature>
<organism evidence="2 3">
    <name type="scientific">Coprinopsis cinerea (strain Okayama-7 / 130 / ATCC MYA-4618 / FGSC 9003)</name>
    <name type="common">Inky cap fungus</name>
    <name type="synonym">Hormographiella aspergillata</name>
    <dbReference type="NCBI Taxonomy" id="240176"/>
    <lineage>
        <taxon>Eukaryota</taxon>
        <taxon>Fungi</taxon>
        <taxon>Dikarya</taxon>
        <taxon>Basidiomycota</taxon>
        <taxon>Agaricomycotina</taxon>
        <taxon>Agaricomycetes</taxon>
        <taxon>Agaricomycetidae</taxon>
        <taxon>Agaricales</taxon>
        <taxon>Agaricineae</taxon>
        <taxon>Psathyrellaceae</taxon>
        <taxon>Coprinopsis</taxon>
    </lineage>
</organism>
<dbReference type="KEGG" id="cci:CC1G_15540"/>
<keyword evidence="3" id="KW-1185">Reference proteome</keyword>
<dbReference type="VEuPathDB" id="FungiDB:CC1G_15540"/>
<proteinExistence type="predicted"/>
<dbReference type="HOGENOM" id="CLU_721626_0_0_1"/>
<accession>D6RN28</accession>
<gene>
    <name evidence="2" type="ORF">CC1G_15540</name>
</gene>
<dbReference type="OrthoDB" id="2686745at2759"/>
<reference evidence="2 3" key="1">
    <citation type="journal article" date="2010" name="Proc. Natl. Acad. Sci. U.S.A.">
        <title>Insights into evolution of multicellular fungi from the assembled chromosomes of the mushroom Coprinopsis cinerea (Coprinus cinereus).</title>
        <authorList>
            <person name="Stajich J.E."/>
            <person name="Wilke S.K."/>
            <person name="Ahren D."/>
            <person name="Au C.H."/>
            <person name="Birren B.W."/>
            <person name="Borodovsky M."/>
            <person name="Burns C."/>
            <person name="Canback B."/>
            <person name="Casselton L.A."/>
            <person name="Cheng C.K."/>
            <person name="Deng J."/>
            <person name="Dietrich F.S."/>
            <person name="Fargo D.C."/>
            <person name="Farman M.L."/>
            <person name="Gathman A.C."/>
            <person name="Goldberg J."/>
            <person name="Guigo R."/>
            <person name="Hoegger P.J."/>
            <person name="Hooker J.B."/>
            <person name="Huggins A."/>
            <person name="James T.Y."/>
            <person name="Kamada T."/>
            <person name="Kilaru S."/>
            <person name="Kodira C."/>
            <person name="Kues U."/>
            <person name="Kupfer D."/>
            <person name="Kwan H.S."/>
            <person name="Lomsadze A."/>
            <person name="Li W."/>
            <person name="Lilly W.W."/>
            <person name="Ma L.J."/>
            <person name="Mackey A.J."/>
            <person name="Manning G."/>
            <person name="Martin F."/>
            <person name="Muraguchi H."/>
            <person name="Natvig D.O."/>
            <person name="Palmerini H."/>
            <person name="Ramesh M.A."/>
            <person name="Rehmeyer C.J."/>
            <person name="Roe B.A."/>
            <person name="Shenoy N."/>
            <person name="Stanke M."/>
            <person name="Ter-Hovhannisyan V."/>
            <person name="Tunlid A."/>
            <person name="Velagapudi R."/>
            <person name="Vision T.J."/>
            <person name="Zeng Q."/>
            <person name="Zolan M.E."/>
            <person name="Pukkila P.J."/>
        </authorList>
    </citation>
    <scope>NUCLEOTIDE SEQUENCE [LARGE SCALE GENOMIC DNA]</scope>
    <source>
        <strain evidence="3">Okayama-7 / 130 / ATCC MYA-4618 / FGSC 9003</strain>
    </source>
</reference>
<protein>
    <submittedName>
        <fullName evidence="2">Uncharacterized protein</fullName>
    </submittedName>
</protein>